<proteinExistence type="predicted"/>
<dbReference type="GO" id="GO:0060090">
    <property type="term" value="F:molecular adaptor activity"/>
    <property type="evidence" value="ECO:0007669"/>
    <property type="project" value="InterPro"/>
</dbReference>
<dbReference type="Pfam" id="PF03259">
    <property type="entry name" value="Robl_LC7"/>
    <property type="match status" value="1"/>
</dbReference>
<dbReference type="HOGENOM" id="CLU_128755_0_0_7"/>
<dbReference type="AlphaFoldDB" id="A0A0B5FBE2"/>
<dbReference type="STRING" id="483547.GSUB_01315"/>
<dbReference type="GO" id="GO:0032008">
    <property type="term" value="P:positive regulation of TOR signaling"/>
    <property type="evidence" value="ECO:0007669"/>
    <property type="project" value="InterPro"/>
</dbReference>
<feature type="domain" description="Roadblock/LAMTOR2" evidence="1">
    <location>
        <begin position="18"/>
        <end position="108"/>
    </location>
</feature>
<dbReference type="Proteomes" id="UP000035036">
    <property type="component" value="Chromosome"/>
</dbReference>
<evidence type="ECO:0000313" key="2">
    <source>
        <dbReference type="EMBL" id="AJF05487.1"/>
    </source>
</evidence>
<reference evidence="2 3" key="1">
    <citation type="journal article" date="2015" name="Genome Announc.">
        <title>Genomes of Geoalkalibacter ferrihydriticus Z-0531T and Geoalkalibacter subterraneus Red1T, Two Haloalkaliphilic Metal-Reducing Deltaproteobacteria.</title>
        <authorList>
            <person name="Badalamenti J.P."/>
            <person name="Krajmalnik-Brown R."/>
            <person name="Torres C.I."/>
            <person name="Bond D.R."/>
        </authorList>
    </citation>
    <scope>NUCLEOTIDE SEQUENCE [LARGE SCALE GENOMIC DNA]</scope>
    <source>
        <strain evidence="2 3">Red1</strain>
    </source>
</reference>
<dbReference type="InterPro" id="IPR037587">
    <property type="entry name" value="LAMTOR2-like"/>
</dbReference>
<gene>
    <name evidence="2" type="ORF">GSUB_01315</name>
</gene>
<dbReference type="SUPFAM" id="SSF103196">
    <property type="entry name" value="Roadblock/LC7 domain"/>
    <property type="match status" value="1"/>
</dbReference>
<protein>
    <submittedName>
        <fullName evidence="2">Dynein regulation protein LC7</fullName>
    </submittedName>
</protein>
<dbReference type="OrthoDB" id="9790687at2"/>
<organism evidence="2 3">
    <name type="scientific">Geoalkalibacter subterraneus</name>
    <dbReference type="NCBI Taxonomy" id="483547"/>
    <lineage>
        <taxon>Bacteria</taxon>
        <taxon>Pseudomonadati</taxon>
        <taxon>Thermodesulfobacteriota</taxon>
        <taxon>Desulfuromonadia</taxon>
        <taxon>Desulfuromonadales</taxon>
        <taxon>Geoalkalibacteraceae</taxon>
        <taxon>Geoalkalibacter</taxon>
    </lineage>
</organism>
<keyword evidence="3" id="KW-1185">Reference proteome</keyword>
<dbReference type="GO" id="GO:0005085">
    <property type="term" value="F:guanyl-nucleotide exchange factor activity"/>
    <property type="evidence" value="ECO:0007669"/>
    <property type="project" value="InterPro"/>
</dbReference>
<dbReference type="EMBL" id="CP010311">
    <property type="protein sequence ID" value="AJF05487.1"/>
    <property type="molecule type" value="Genomic_DNA"/>
</dbReference>
<dbReference type="Gene3D" id="3.30.450.30">
    <property type="entry name" value="Dynein light chain 2a, cytoplasmic"/>
    <property type="match status" value="1"/>
</dbReference>
<evidence type="ECO:0000259" key="1">
    <source>
        <dbReference type="SMART" id="SM00960"/>
    </source>
</evidence>
<dbReference type="SMART" id="SM00960">
    <property type="entry name" value="Robl_LC7"/>
    <property type="match status" value="1"/>
</dbReference>
<dbReference type="KEGG" id="gsb:GSUB_01315"/>
<sequence>MFGHQSPFVMYDEELHKINAVIEKLLRESNAKVVFLVDKNGQLISAVGETSDLDTTSLASLTAGNIAATGGLAKLIGEKEFSILFHEGEKDNLHISIVGGRVILVVIFDQRSSLGLVRLRVKKASRELDAIFDRLAAKTAEVERTGGMESPFAEITDDDIDNLFR</sequence>
<dbReference type="InterPro" id="IPR004942">
    <property type="entry name" value="Roadblock/LAMTOR2_dom"/>
</dbReference>
<dbReference type="PANTHER" id="PTHR13323">
    <property type="entry name" value="LATE ENDOSOMAL/LYSOSOMAL MP1 INTERACTING PROTEIN"/>
    <property type="match status" value="1"/>
</dbReference>
<evidence type="ECO:0000313" key="3">
    <source>
        <dbReference type="Proteomes" id="UP000035036"/>
    </source>
</evidence>
<name>A0A0B5FBE2_9BACT</name>
<dbReference type="RefSeq" id="WP_040198837.1">
    <property type="nucleotide sequence ID" value="NZ_CP010311.1"/>
</dbReference>
<accession>A0A0B5FBE2</accession>